<organism evidence="2 3">
    <name type="scientific">Endozoicomonas numazuensis</name>
    <dbReference type="NCBI Taxonomy" id="1137799"/>
    <lineage>
        <taxon>Bacteria</taxon>
        <taxon>Pseudomonadati</taxon>
        <taxon>Pseudomonadota</taxon>
        <taxon>Gammaproteobacteria</taxon>
        <taxon>Oceanospirillales</taxon>
        <taxon>Endozoicomonadaceae</taxon>
        <taxon>Endozoicomonas</taxon>
    </lineage>
</organism>
<protein>
    <submittedName>
        <fullName evidence="2">Uncharacterized protein</fullName>
    </submittedName>
</protein>
<evidence type="ECO:0000256" key="1">
    <source>
        <dbReference type="SAM" id="MobiDB-lite"/>
    </source>
</evidence>
<dbReference type="RefSeq" id="WP_034843391.1">
    <property type="nucleotide sequence ID" value="NZ_JOKH01000018.1"/>
</dbReference>
<sequence>MQGINTPNPGVNVFGSDKDKQTSEDLPAPHCITKPALTSLSPHIYGKRKRVDERNVDSTPVKRVRITQESTTPPLLNRLTHFLKSIETSYLEKIAHNHAKYSILFEKLKTEGPESDSYFSTDTCNTLYWALANNQLSEHQFMDHYHYLMHRLIFRTDLTTGEHVFPGFPVLAKKFEVVSTTGNPITWANLHEAQFNIEVLPDFKKALEVAYDKRPEPTSDPVDTPQVQERHLFLWLDILGSSFYGRQNNKMVLQSFSQLQKILEKEPSPVLIKPTFGFGDWNKLKKLRLKEEHPMALWHPELPSISQPDGYWAGTLSHMHDLYHAEILNRIPKDTRDASLEFDSLFITPFNHFLKRIERESLTAEDQLFIHHFTCLCNEVLLESDSSHCAQEPFTTKLFPWGYDTQAYREKLMSRRTFVDQEFNHDPDLTFPLHVDIVIPSLEILRKNHFHEILANSYFIFSMVKIGREDLIKKLLRIDIKPDPVAERNASLVKNFQGTDVDKSCLKFKLDFLLEKHWTGHFWHQQLKDKAIKTGAIAIEPAYEMPL</sequence>
<keyword evidence="3" id="KW-1185">Reference proteome</keyword>
<gene>
    <name evidence="2" type="ORF">GZ78_29145</name>
</gene>
<proteinExistence type="predicted"/>
<dbReference type="EMBL" id="JOKH01000018">
    <property type="protein sequence ID" value="KEQ11351.1"/>
    <property type="molecule type" value="Genomic_DNA"/>
</dbReference>
<dbReference type="Proteomes" id="UP000028073">
    <property type="component" value="Unassembled WGS sequence"/>
</dbReference>
<evidence type="ECO:0000313" key="3">
    <source>
        <dbReference type="Proteomes" id="UP000028073"/>
    </source>
</evidence>
<comment type="caution">
    <text evidence="2">The sequence shown here is derived from an EMBL/GenBank/DDBJ whole genome shotgun (WGS) entry which is preliminary data.</text>
</comment>
<accession>A0A081MYS8</accession>
<reference evidence="2 3" key="1">
    <citation type="submission" date="2014-06" db="EMBL/GenBank/DDBJ databases">
        <title>Whole Genome Sequences of Three Symbiotic Endozoicomonas Bacteria.</title>
        <authorList>
            <person name="Neave M.J."/>
            <person name="Apprill A."/>
            <person name="Voolstra C.R."/>
        </authorList>
    </citation>
    <scope>NUCLEOTIDE SEQUENCE [LARGE SCALE GENOMIC DNA]</scope>
    <source>
        <strain evidence="2 3">DSM 25634</strain>
    </source>
</reference>
<feature type="region of interest" description="Disordered" evidence="1">
    <location>
        <begin position="1"/>
        <end position="30"/>
    </location>
</feature>
<dbReference type="AlphaFoldDB" id="A0A081MYS8"/>
<name>A0A081MYS8_9GAMM</name>
<evidence type="ECO:0000313" key="2">
    <source>
        <dbReference type="EMBL" id="KEQ11351.1"/>
    </source>
</evidence>
<dbReference type="OrthoDB" id="8957883at2"/>